<keyword evidence="2 3" id="KW-0727">SH2 domain</keyword>
<feature type="domain" description="SH3" evidence="6">
    <location>
        <begin position="72"/>
        <end position="133"/>
    </location>
</feature>
<dbReference type="GO" id="GO:0005737">
    <property type="term" value="C:cytoplasm"/>
    <property type="evidence" value="ECO:0007669"/>
    <property type="project" value="TreeGrafter"/>
</dbReference>
<dbReference type="InterPro" id="IPR011009">
    <property type="entry name" value="Kinase-like_dom_sf"/>
</dbReference>
<dbReference type="Proteomes" id="UP000475862">
    <property type="component" value="Unassembled WGS sequence"/>
</dbReference>
<dbReference type="OrthoDB" id="28230at2759"/>
<dbReference type="InterPro" id="IPR001452">
    <property type="entry name" value="SH3_domain"/>
</dbReference>
<dbReference type="SUPFAM" id="SSF56112">
    <property type="entry name" value="Protein kinase-like (PK-like)"/>
    <property type="match status" value="1"/>
</dbReference>
<accession>A0A6G0TKC7</accession>
<dbReference type="SMART" id="SM00326">
    <property type="entry name" value="SH3"/>
    <property type="match status" value="1"/>
</dbReference>
<dbReference type="SUPFAM" id="SSF50044">
    <property type="entry name" value="SH3-domain"/>
    <property type="match status" value="1"/>
</dbReference>
<evidence type="ECO:0000259" key="6">
    <source>
        <dbReference type="PROSITE" id="PS50002"/>
    </source>
</evidence>
<comment type="caution">
    <text evidence="7">The sequence shown here is derived from an EMBL/GenBank/DDBJ whole genome shotgun (WGS) entry which is preliminary data.</text>
</comment>
<reference evidence="7 8" key="1">
    <citation type="submission" date="2019-08" db="EMBL/GenBank/DDBJ databases">
        <title>The genome of the soybean aphid Biotype 1, its phylome, world population structure and adaptation to the North American continent.</title>
        <authorList>
            <person name="Giordano R."/>
            <person name="Donthu R.K."/>
            <person name="Hernandez A.G."/>
            <person name="Wright C.L."/>
            <person name="Zimin A.V."/>
        </authorList>
    </citation>
    <scope>NUCLEOTIDE SEQUENCE [LARGE SCALE GENOMIC DNA]</scope>
    <source>
        <tissue evidence="7">Whole aphids</tissue>
    </source>
</reference>
<keyword evidence="8" id="KW-1185">Reference proteome</keyword>
<dbReference type="AlphaFoldDB" id="A0A6G0TKC7"/>
<dbReference type="InterPro" id="IPR036860">
    <property type="entry name" value="SH2_dom_sf"/>
</dbReference>
<proteinExistence type="predicted"/>
<dbReference type="InterPro" id="IPR051184">
    <property type="entry name" value="Tyrosine-phos_adapter"/>
</dbReference>
<organism evidence="7 8">
    <name type="scientific">Aphis glycines</name>
    <name type="common">Soybean aphid</name>
    <dbReference type="NCBI Taxonomy" id="307491"/>
    <lineage>
        <taxon>Eukaryota</taxon>
        <taxon>Metazoa</taxon>
        <taxon>Ecdysozoa</taxon>
        <taxon>Arthropoda</taxon>
        <taxon>Hexapoda</taxon>
        <taxon>Insecta</taxon>
        <taxon>Pterygota</taxon>
        <taxon>Neoptera</taxon>
        <taxon>Paraneoptera</taxon>
        <taxon>Hemiptera</taxon>
        <taxon>Sternorrhyncha</taxon>
        <taxon>Aphidomorpha</taxon>
        <taxon>Aphidoidea</taxon>
        <taxon>Aphididae</taxon>
        <taxon>Aphidini</taxon>
        <taxon>Aphis</taxon>
        <taxon>Aphis</taxon>
    </lineage>
</organism>
<protein>
    <submittedName>
        <fullName evidence="7">Uncharacterized protein</fullName>
    </submittedName>
</protein>
<evidence type="ECO:0000313" key="7">
    <source>
        <dbReference type="EMBL" id="KAE9534442.1"/>
    </source>
</evidence>
<dbReference type="SUPFAM" id="SSF55550">
    <property type="entry name" value="SH2 domain"/>
    <property type="match status" value="1"/>
</dbReference>
<dbReference type="Pfam" id="PF00017">
    <property type="entry name" value="SH2"/>
    <property type="match status" value="1"/>
</dbReference>
<dbReference type="PANTHER" id="PTHR19969">
    <property type="entry name" value="SH2-SH3 ADAPTOR PROTEIN-RELATED"/>
    <property type="match status" value="1"/>
</dbReference>
<sequence>MGTCCSRHSPDPTHHLVLHHGFKIQDTIDVLNKGSSEVRYVADLNRQHGTASIKRHGVDIIRTPTSTLHSSLHGRIVVAVYNYQSREMSDVSFVKGDRMELLDDSEPDWWRVRHLRTNEEGLIPWNFVAEEKSVESEDWFFGKISRKEAEKLLLSEENQRGTYLVRDSEHNPNGFSLSVKDWEGGRGYHVKHYKIKSLDNGGYYIATNQTFSSLPELISAYSSMHGREVIEQVEHGYRMPKPVSHFIPDDIYRLMLLCWDSDPDKRPTFEFLNHYFEDFTITSEIPYREVSD</sequence>
<dbReference type="GO" id="GO:0004715">
    <property type="term" value="F:non-membrane spanning protein tyrosine kinase activity"/>
    <property type="evidence" value="ECO:0007669"/>
    <property type="project" value="UniProtKB-EC"/>
</dbReference>
<dbReference type="GO" id="GO:0005524">
    <property type="term" value="F:ATP binding"/>
    <property type="evidence" value="ECO:0007669"/>
    <property type="project" value="UniProtKB-KW"/>
</dbReference>
<gene>
    <name evidence="7" type="ORF">AGLY_008532</name>
</gene>
<dbReference type="EMBL" id="VYZN01000028">
    <property type="protein sequence ID" value="KAE9534442.1"/>
    <property type="molecule type" value="Genomic_DNA"/>
</dbReference>
<dbReference type="PROSITE" id="PS50002">
    <property type="entry name" value="SH3"/>
    <property type="match status" value="1"/>
</dbReference>
<dbReference type="GO" id="GO:0048468">
    <property type="term" value="P:cell development"/>
    <property type="evidence" value="ECO:0007669"/>
    <property type="project" value="UniProtKB-ARBA"/>
</dbReference>
<dbReference type="Gene3D" id="3.30.505.10">
    <property type="entry name" value="SH2 domain"/>
    <property type="match status" value="1"/>
</dbReference>
<keyword evidence="1 4" id="KW-0728">SH3 domain</keyword>
<evidence type="ECO:0000256" key="4">
    <source>
        <dbReference type="PROSITE-ProRule" id="PRU00192"/>
    </source>
</evidence>
<evidence type="ECO:0000256" key="3">
    <source>
        <dbReference type="PROSITE-ProRule" id="PRU00191"/>
    </source>
</evidence>
<dbReference type="PANTHER" id="PTHR19969:SF5">
    <property type="entry name" value="CRK-LIKE PROTEIN"/>
    <property type="match status" value="1"/>
</dbReference>
<dbReference type="GO" id="GO:0030971">
    <property type="term" value="F:receptor tyrosine kinase binding"/>
    <property type="evidence" value="ECO:0007669"/>
    <property type="project" value="TreeGrafter"/>
</dbReference>
<evidence type="ECO:0000256" key="2">
    <source>
        <dbReference type="ARBA" id="ARBA00022999"/>
    </source>
</evidence>
<dbReference type="Gene3D" id="2.30.30.40">
    <property type="entry name" value="SH3 Domains"/>
    <property type="match status" value="1"/>
</dbReference>
<dbReference type="GO" id="GO:0007167">
    <property type="term" value="P:enzyme-linked receptor protein signaling pathway"/>
    <property type="evidence" value="ECO:0007669"/>
    <property type="project" value="TreeGrafter"/>
</dbReference>
<dbReference type="GO" id="GO:0016477">
    <property type="term" value="P:cell migration"/>
    <property type="evidence" value="ECO:0007669"/>
    <property type="project" value="TreeGrafter"/>
</dbReference>
<dbReference type="InterPro" id="IPR036028">
    <property type="entry name" value="SH3-like_dom_sf"/>
</dbReference>
<evidence type="ECO:0000259" key="5">
    <source>
        <dbReference type="PROSITE" id="PS50001"/>
    </source>
</evidence>
<dbReference type="PRINTS" id="PR00452">
    <property type="entry name" value="SH3DOMAIN"/>
</dbReference>
<dbReference type="Gene3D" id="1.10.510.10">
    <property type="entry name" value="Transferase(Phosphotransferase) domain 1"/>
    <property type="match status" value="1"/>
</dbReference>
<dbReference type="GO" id="GO:0035591">
    <property type="term" value="F:signaling adaptor activity"/>
    <property type="evidence" value="ECO:0007669"/>
    <property type="project" value="TreeGrafter"/>
</dbReference>
<evidence type="ECO:0000256" key="1">
    <source>
        <dbReference type="ARBA" id="ARBA00022443"/>
    </source>
</evidence>
<dbReference type="SMART" id="SM00252">
    <property type="entry name" value="SH2"/>
    <property type="match status" value="1"/>
</dbReference>
<dbReference type="PROSITE" id="PS50001">
    <property type="entry name" value="SH2"/>
    <property type="match status" value="1"/>
</dbReference>
<feature type="domain" description="SH2" evidence="5">
    <location>
        <begin position="139"/>
        <end position="243"/>
    </location>
</feature>
<dbReference type="InterPro" id="IPR000980">
    <property type="entry name" value="SH2"/>
</dbReference>
<dbReference type="CDD" id="cd11845">
    <property type="entry name" value="SH3_Src_like"/>
    <property type="match status" value="1"/>
</dbReference>
<dbReference type="PRINTS" id="PR00401">
    <property type="entry name" value="SH2DOMAIN"/>
</dbReference>
<dbReference type="GO" id="GO:0002009">
    <property type="term" value="P:morphogenesis of an epithelium"/>
    <property type="evidence" value="ECO:0007669"/>
    <property type="project" value="UniProtKB-ARBA"/>
</dbReference>
<dbReference type="FunFam" id="2.30.30.40:FF:000253">
    <property type="entry name" value="Tyrosine-protein kinase"/>
    <property type="match status" value="1"/>
</dbReference>
<dbReference type="CDD" id="cd09933">
    <property type="entry name" value="SH2_Src_family"/>
    <property type="match status" value="1"/>
</dbReference>
<dbReference type="Pfam" id="PF00018">
    <property type="entry name" value="SH3_1"/>
    <property type="match status" value="1"/>
</dbReference>
<evidence type="ECO:0000313" key="8">
    <source>
        <dbReference type="Proteomes" id="UP000475862"/>
    </source>
</evidence>
<name>A0A6G0TKC7_APHGL</name>